<accession>A0A182IIX8</accession>
<reference evidence="3" key="1">
    <citation type="submission" date="2021-09" db="EMBL/GenBank/DDBJ databases">
        <authorList>
            <consortium name="Infravec"/>
            <person name="Campbell I L."/>
            <person name="Maslen G."/>
            <person name="Yates A."/>
        </authorList>
    </citation>
    <scope>NUCLEOTIDE SEQUENCE [LARGE SCALE GENOMIC DNA]</scope>
    <source>
        <strain evidence="3">Infravec2 EBRE</strain>
    </source>
</reference>
<dbReference type="VEuPathDB" id="VectorBase:AATE000007"/>
<name>A0A182IIX8_ANOAO</name>
<feature type="domain" description="RAP" evidence="1">
    <location>
        <begin position="577"/>
        <end position="634"/>
    </location>
</feature>
<dbReference type="SMART" id="SM00952">
    <property type="entry name" value="RAP"/>
    <property type="match status" value="1"/>
</dbReference>
<keyword evidence="3" id="KW-1185">Reference proteome</keyword>
<dbReference type="Proteomes" id="UP000075880">
    <property type="component" value="Unassembled WGS sequence"/>
</dbReference>
<sequence length="654" mass="74763">MLKSHRLIALLIRSHPVKQHCCRRIHLTAHVAVKKFVDSENDYASAVLQTMQLQKGTELYSNAASLKTHDLKRLLDSLDGCRHDTEKIVQLLSDIAVSIRSEADGSLSIQDRRFNDFVNEFMHSVPNFTDAQLSRALHALGAIGEKASVHDPNYLSLWTSLDSECLERIVNWNVDTLLHMADSWYPLRLARHGKYTNKALWKISNRLRKLPPKQLVKTVFYINLTRVPLENMMDIEVNFNQNFATFSIDDVAVLCMGFFKTETPVRSSELLEQIYDKLIVNLASVEDIALTAILKLLRYSSRIPNVASMEKLLTAMVPEIPRLSILACLHTALLGSDIHVCHTPTLQLIVEKFHRNITSLRLKDMERIAFVLAHNNVALDGSRDLLLCRAILAEVPNRVAEIVQYPKCYIALLHFLSMKNIYHPDLISAAFEQRFLQLAYNKNIAGAGREAVTLDAFTAINLANRYSGNRFPPAASRLVCKLTQDYLPNPKYKLTKSDRMLLDIQATFQAVRNGHCQIVHLLPHYQRPDVLFCLDERTGEVLSLDQFLPPDGAGSHEILTREAILKQRSQERNLRLIVIVVGSWNCYIRGVKRRTGGYAMKLQQLKLLKYETVEIPWYEWPVFSRDDMQRYLTSRLNPFFPEPRKASVRLGKSE</sequence>
<evidence type="ECO:0000313" key="3">
    <source>
        <dbReference type="Proteomes" id="UP000075880"/>
    </source>
</evidence>
<dbReference type="OrthoDB" id="10064757at2759"/>
<dbReference type="EnsemblMetazoa" id="AATE000007-RA">
    <property type="protein sequence ID" value="AATE000007-PA.1"/>
    <property type="gene ID" value="AATE000007"/>
</dbReference>
<evidence type="ECO:0000259" key="1">
    <source>
        <dbReference type="PROSITE" id="PS51286"/>
    </source>
</evidence>
<dbReference type="AlphaFoldDB" id="A0A182IIX8"/>
<dbReference type="PROSITE" id="PS51286">
    <property type="entry name" value="RAP"/>
    <property type="match status" value="1"/>
</dbReference>
<dbReference type="EnsemblMetazoa" id="ENSAATROPT014589">
    <property type="protein sequence ID" value="ENSAATROPP013290"/>
    <property type="gene ID" value="ENSAATROPG011836"/>
</dbReference>
<dbReference type="InterPro" id="IPR013584">
    <property type="entry name" value="RAP"/>
</dbReference>
<protein>
    <submittedName>
        <fullName evidence="2">RAP domain-containing protein</fullName>
    </submittedName>
</protein>
<organism evidence="2">
    <name type="scientific">Anopheles atroparvus</name>
    <name type="common">European mosquito</name>
    <dbReference type="NCBI Taxonomy" id="41427"/>
    <lineage>
        <taxon>Eukaryota</taxon>
        <taxon>Metazoa</taxon>
        <taxon>Ecdysozoa</taxon>
        <taxon>Arthropoda</taxon>
        <taxon>Hexapoda</taxon>
        <taxon>Insecta</taxon>
        <taxon>Pterygota</taxon>
        <taxon>Neoptera</taxon>
        <taxon>Endopterygota</taxon>
        <taxon>Diptera</taxon>
        <taxon>Nematocera</taxon>
        <taxon>Culicoidea</taxon>
        <taxon>Culicidae</taxon>
        <taxon>Anophelinae</taxon>
        <taxon>Anopheles</taxon>
    </lineage>
</organism>
<reference evidence="2" key="2">
    <citation type="submission" date="2022-08" db="UniProtKB">
        <authorList>
            <consortium name="EnsemblMetazoa"/>
        </authorList>
    </citation>
    <scope>IDENTIFICATION</scope>
    <source>
        <strain evidence="2">EBRO</strain>
    </source>
</reference>
<proteinExistence type="predicted"/>
<evidence type="ECO:0000313" key="2">
    <source>
        <dbReference type="EnsemblMetazoa" id="AATE000007-PA.1"/>
    </source>
</evidence>